<evidence type="ECO:0000259" key="12">
    <source>
        <dbReference type="Pfam" id="PF00520"/>
    </source>
</evidence>
<gene>
    <name evidence="14" type="primary">20215830</name>
    <name evidence="13" type="ORF">HELRODRAFT_80633</name>
</gene>
<dbReference type="STRING" id="6412.T1G432"/>
<organism evidence="14 15">
    <name type="scientific">Helobdella robusta</name>
    <name type="common">Californian leech</name>
    <dbReference type="NCBI Taxonomy" id="6412"/>
    <lineage>
        <taxon>Eukaryota</taxon>
        <taxon>Metazoa</taxon>
        <taxon>Spiralia</taxon>
        <taxon>Lophotrochozoa</taxon>
        <taxon>Annelida</taxon>
        <taxon>Clitellata</taxon>
        <taxon>Hirudinea</taxon>
        <taxon>Rhynchobdellida</taxon>
        <taxon>Glossiphoniidae</taxon>
        <taxon>Helobdella</taxon>
    </lineage>
</organism>
<keyword evidence="6 11" id="KW-1133">Transmembrane helix</keyword>
<dbReference type="FunFam" id="1.20.120.350:FF:000009">
    <property type="entry name" value="Voltage-dependent T-type calcium channel subunit alpha"/>
    <property type="match status" value="1"/>
</dbReference>
<keyword evidence="3 11" id="KW-0812">Transmembrane</keyword>
<dbReference type="Gene3D" id="1.20.120.350">
    <property type="entry name" value="Voltage-gated potassium channels. Chain C"/>
    <property type="match status" value="1"/>
</dbReference>
<evidence type="ECO:0000256" key="5">
    <source>
        <dbReference type="ARBA" id="ARBA00022882"/>
    </source>
</evidence>
<dbReference type="OrthoDB" id="416585at2759"/>
<evidence type="ECO:0000256" key="7">
    <source>
        <dbReference type="ARBA" id="ARBA00023065"/>
    </source>
</evidence>
<evidence type="ECO:0000313" key="15">
    <source>
        <dbReference type="Proteomes" id="UP000015101"/>
    </source>
</evidence>
<feature type="transmembrane region" description="Helical" evidence="11">
    <location>
        <begin position="53"/>
        <end position="74"/>
    </location>
</feature>
<dbReference type="eggNOG" id="KOG2302">
    <property type="taxonomic scope" value="Eukaryota"/>
</dbReference>
<dbReference type="FunFam" id="1.10.287.70:FF:000526">
    <property type="entry name" value="Uncharacterized protein"/>
    <property type="match status" value="1"/>
</dbReference>
<feature type="transmembrane region" description="Helical" evidence="11">
    <location>
        <begin position="245"/>
        <end position="267"/>
    </location>
</feature>
<evidence type="ECO:0000313" key="14">
    <source>
        <dbReference type="EnsemblMetazoa" id="HelroP80633"/>
    </source>
</evidence>
<feature type="domain" description="Ion transport" evidence="12">
    <location>
        <begin position="14"/>
        <end position="264"/>
    </location>
</feature>
<dbReference type="GO" id="GO:0034702">
    <property type="term" value="C:monoatomic ion channel complex"/>
    <property type="evidence" value="ECO:0007669"/>
    <property type="project" value="UniProtKB-KW"/>
</dbReference>
<dbReference type="Proteomes" id="UP000015101">
    <property type="component" value="Unassembled WGS sequence"/>
</dbReference>
<dbReference type="OMA" id="RWINAKY"/>
<evidence type="ECO:0000313" key="13">
    <source>
        <dbReference type="EMBL" id="ESO03358.1"/>
    </source>
</evidence>
<keyword evidence="7" id="KW-0406">Ion transport</keyword>
<evidence type="ECO:0000256" key="11">
    <source>
        <dbReference type="SAM" id="Phobius"/>
    </source>
</evidence>
<evidence type="ECO:0000256" key="3">
    <source>
        <dbReference type="ARBA" id="ARBA00022692"/>
    </source>
</evidence>
<feature type="transmembrane region" description="Helical" evidence="11">
    <location>
        <begin position="86"/>
        <end position="104"/>
    </location>
</feature>
<dbReference type="PANTHER" id="PTHR10037:SF230">
    <property type="entry name" value="CA[2+]-CHANNEL PROTEIN ALPHA[[1]] SUBUNIT T, ISOFORM F"/>
    <property type="match status" value="1"/>
</dbReference>
<keyword evidence="15" id="KW-1185">Reference proteome</keyword>
<evidence type="ECO:0000256" key="8">
    <source>
        <dbReference type="ARBA" id="ARBA00023136"/>
    </source>
</evidence>
<evidence type="ECO:0000256" key="2">
    <source>
        <dbReference type="ARBA" id="ARBA00022448"/>
    </source>
</evidence>
<evidence type="ECO:0000256" key="1">
    <source>
        <dbReference type="ARBA" id="ARBA00004141"/>
    </source>
</evidence>
<dbReference type="SUPFAM" id="SSF81324">
    <property type="entry name" value="Voltage-gated potassium channels"/>
    <property type="match status" value="1"/>
</dbReference>
<dbReference type="RefSeq" id="XP_009018506.1">
    <property type="nucleotide sequence ID" value="XM_009020258.1"/>
</dbReference>
<reference evidence="15" key="1">
    <citation type="submission" date="2012-12" db="EMBL/GenBank/DDBJ databases">
        <authorList>
            <person name="Hellsten U."/>
            <person name="Grimwood J."/>
            <person name="Chapman J.A."/>
            <person name="Shapiro H."/>
            <person name="Aerts A."/>
            <person name="Otillar R.P."/>
            <person name="Terry A.Y."/>
            <person name="Boore J.L."/>
            <person name="Simakov O."/>
            <person name="Marletaz F."/>
            <person name="Cho S.-J."/>
            <person name="Edsinger-Gonzales E."/>
            <person name="Havlak P."/>
            <person name="Kuo D.-H."/>
            <person name="Larsson T."/>
            <person name="Lv J."/>
            <person name="Arendt D."/>
            <person name="Savage R."/>
            <person name="Osoegawa K."/>
            <person name="de Jong P."/>
            <person name="Lindberg D.R."/>
            <person name="Seaver E.C."/>
            <person name="Weisblat D.A."/>
            <person name="Putnam N.H."/>
            <person name="Grigoriev I.V."/>
            <person name="Rokhsar D.S."/>
        </authorList>
    </citation>
    <scope>NUCLEOTIDE SEQUENCE</scope>
</reference>
<reference evidence="13 15" key="2">
    <citation type="journal article" date="2013" name="Nature">
        <title>Insights into bilaterian evolution from three spiralian genomes.</title>
        <authorList>
            <person name="Simakov O."/>
            <person name="Marletaz F."/>
            <person name="Cho S.J."/>
            <person name="Edsinger-Gonzales E."/>
            <person name="Havlak P."/>
            <person name="Hellsten U."/>
            <person name="Kuo D.H."/>
            <person name="Larsson T."/>
            <person name="Lv J."/>
            <person name="Arendt D."/>
            <person name="Savage R."/>
            <person name="Osoegawa K."/>
            <person name="de Jong P."/>
            <person name="Grimwood J."/>
            <person name="Chapman J.A."/>
            <person name="Shapiro H."/>
            <person name="Aerts A."/>
            <person name="Otillar R.P."/>
            <person name="Terry A.Y."/>
            <person name="Boore J.L."/>
            <person name="Grigoriev I.V."/>
            <person name="Lindberg D.R."/>
            <person name="Seaver E.C."/>
            <person name="Weisblat D.A."/>
            <person name="Putnam N.H."/>
            <person name="Rokhsar D.S."/>
        </authorList>
    </citation>
    <scope>NUCLEOTIDE SEQUENCE</scope>
</reference>
<dbReference type="EnsemblMetazoa" id="HelroT80633">
    <property type="protein sequence ID" value="HelroP80633"/>
    <property type="gene ID" value="HelroG80633"/>
</dbReference>
<dbReference type="GO" id="GO:0005886">
    <property type="term" value="C:plasma membrane"/>
    <property type="evidence" value="ECO:0007669"/>
    <property type="project" value="InterPro"/>
</dbReference>
<evidence type="ECO:0000256" key="6">
    <source>
        <dbReference type="ARBA" id="ARBA00022989"/>
    </source>
</evidence>
<dbReference type="Gene3D" id="1.10.287.70">
    <property type="match status" value="1"/>
</dbReference>
<sequence length="268" mass="30350">TRLRKWCAKVTSNKAFDYTILFFITLNCITLAMERPDIPNDSAERQFLTISNYIFTFIFLVEMIAKVTAKSLLIGRHAYLKSGWNVMDGILVAISLFDVGVTIIDSSSRHSFGILRVFRLLRTLRPLRVISRAPGLKLVVQTLLSSLRPIGNIVLICCTFFVIFGILGVQLFKGTFYHCEGPDINDVINKTDCMNKGQPYRWINAKYNFDNLGQALMALFVLASKDGWVNIMYTGLDAVGVDLQVIVIIIIYANYCSIFLLYIIIIYS</sequence>
<dbReference type="GeneID" id="20215830"/>
<evidence type="ECO:0000256" key="4">
    <source>
        <dbReference type="ARBA" id="ARBA00022737"/>
    </source>
</evidence>
<keyword evidence="9" id="KW-0325">Glycoprotein</keyword>
<evidence type="ECO:0000256" key="10">
    <source>
        <dbReference type="ARBA" id="ARBA00023303"/>
    </source>
</evidence>
<dbReference type="KEGG" id="hro:HELRODRAFT_80633"/>
<dbReference type="InterPro" id="IPR005821">
    <property type="entry name" value="Ion_trans_dom"/>
</dbReference>
<evidence type="ECO:0000256" key="9">
    <source>
        <dbReference type="ARBA" id="ARBA00023180"/>
    </source>
</evidence>
<keyword evidence="4" id="KW-0677">Repeat</keyword>
<dbReference type="Pfam" id="PF00520">
    <property type="entry name" value="Ion_trans"/>
    <property type="match status" value="1"/>
</dbReference>
<dbReference type="EMBL" id="AMQM01004640">
    <property type="status" value="NOT_ANNOTATED_CDS"/>
    <property type="molecule type" value="Genomic_DNA"/>
</dbReference>
<dbReference type="InterPro" id="IPR027359">
    <property type="entry name" value="Volt_channel_dom_sf"/>
</dbReference>
<protein>
    <recommendedName>
        <fullName evidence="12">Ion transport domain-containing protein</fullName>
    </recommendedName>
</protein>
<dbReference type="PANTHER" id="PTHR10037">
    <property type="entry name" value="VOLTAGE-GATED CATION CHANNEL CALCIUM AND SODIUM"/>
    <property type="match status" value="1"/>
</dbReference>
<dbReference type="AlphaFoldDB" id="T1G432"/>
<proteinExistence type="predicted"/>
<comment type="subcellular location">
    <subcellularLocation>
        <location evidence="1">Membrane</location>
        <topology evidence="1">Multi-pass membrane protein</topology>
    </subcellularLocation>
</comment>
<feature type="transmembrane region" description="Helical" evidence="11">
    <location>
        <begin position="150"/>
        <end position="172"/>
    </location>
</feature>
<reference evidence="14" key="3">
    <citation type="submission" date="2015-06" db="UniProtKB">
        <authorList>
            <consortium name="EnsemblMetazoa"/>
        </authorList>
    </citation>
    <scope>IDENTIFICATION</scope>
</reference>
<dbReference type="HOGENOM" id="CLU_069518_0_0_1"/>
<keyword evidence="8 11" id="KW-0472">Membrane</keyword>
<feature type="transmembrane region" description="Helical" evidence="11">
    <location>
        <begin position="15"/>
        <end position="33"/>
    </location>
</feature>
<dbReference type="EMBL" id="KB096633">
    <property type="protein sequence ID" value="ESO03358.1"/>
    <property type="molecule type" value="Genomic_DNA"/>
</dbReference>
<dbReference type="GO" id="GO:0005261">
    <property type="term" value="F:monoatomic cation channel activity"/>
    <property type="evidence" value="ECO:0007669"/>
    <property type="project" value="InterPro"/>
</dbReference>
<dbReference type="CTD" id="20215830"/>
<keyword evidence="5" id="KW-0851">Voltage-gated channel</keyword>
<feature type="transmembrane region" description="Helical" evidence="11">
    <location>
        <begin position="215"/>
        <end position="233"/>
    </location>
</feature>
<keyword evidence="10" id="KW-0407">Ion channel</keyword>
<dbReference type="InParanoid" id="T1G432"/>
<dbReference type="InterPro" id="IPR043203">
    <property type="entry name" value="VGCC_Ca_Na"/>
</dbReference>
<name>T1G432_HELRO</name>
<accession>T1G432</accession>
<keyword evidence="2" id="KW-0813">Transport</keyword>